<feature type="transmembrane region" description="Helical" evidence="1">
    <location>
        <begin position="74"/>
        <end position="96"/>
    </location>
</feature>
<feature type="transmembrane region" description="Helical" evidence="1">
    <location>
        <begin position="51"/>
        <end position="68"/>
    </location>
</feature>
<evidence type="ECO:0000256" key="1">
    <source>
        <dbReference type="SAM" id="Phobius"/>
    </source>
</evidence>
<feature type="transmembrane region" description="Helical" evidence="1">
    <location>
        <begin position="24"/>
        <end position="39"/>
    </location>
</feature>
<gene>
    <name evidence="2" type="ORF">THMIRHAM_06500</name>
</gene>
<evidence type="ECO:0000313" key="2">
    <source>
        <dbReference type="EMBL" id="BCN92865.1"/>
    </source>
</evidence>
<keyword evidence="3" id="KW-1185">Reference proteome</keyword>
<evidence type="ECO:0000313" key="3">
    <source>
        <dbReference type="Proteomes" id="UP001054820"/>
    </source>
</evidence>
<dbReference type="Proteomes" id="UP001054820">
    <property type="component" value="Chromosome"/>
</dbReference>
<organism evidence="2 3">
    <name type="scientific">Thiomicrorhabdus immobilis</name>
    <dbReference type="NCBI Taxonomy" id="2791037"/>
    <lineage>
        <taxon>Bacteria</taxon>
        <taxon>Pseudomonadati</taxon>
        <taxon>Pseudomonadota</taxon>
        <taxon>Gammaproteobacteria</taxon>
        <taxon>Thiotrichales</taxon>
        <taxon>Piscirickettsiaceae</taxon>
        <taxon>Thiomicrorhabdus</taxon>
    </lineage>
</organism>
<name>A0ABM7MC22_9GAMM</name>
<keyword evidence="1" id="KW-1133">Transmembrane helix</keyword>
<feature type="transmembrane region" description="Helical" evidence="1">
    <location>
        <begin position="108"/>
        <end position="128"/>
    </location>
</feature>
<dbReference type="EMBL" id="AP024202">
    <property type="protein sequence ID" value="BCN92865.1"/>
    <property type="molecule type" value="Genomic_DNA"/>
</dbReference>
<proteinExistence type="predicted"/>
<evidence type="ECO:0008006" key="4">
    <source>
        <dbReference type="Google" id="ProtNLM"/>
    </source>
</evidence>
<protein>
    <recommendedName>
        <fullName evidence="4">Phosphatidate cytidylyltransferase</fullName>
    </recommendedName>
</protein>
<sequence length="134" mass="14561">MFGFIVALLVLVSAVATYKYLDWGVLQIIGVAFVVALVYEIDEKGAVWRKTLWSSLAFSAMVLAHFWITDNSVYWIEVAGSVLLFMLAVALLFGILGHKPGDGSVLTVYFLGLVIIVPIAGILMYKGLAGVGYL</sequence>
<reference evidence="2" key="1">
    <citation type="journal article" date="2022" name="Arch. Microbiol.">
        <title>Thiomicrorhabdus immobilis sp. nov., a mesophilic sulfur-oxidizing bacterium isolated from sediment of a brackish lake in northern Japan.</title>
        <authorList>
            <person name="Kojima H."/>
            <person name="Mochizuki J."/>
            <person name="Kanda M."/>
            <person name="Watanabe T."/>
            <person name="Fukui M."/>
        </authorList>
    </citation>
    <scope>NUCLEOTIDE SEQUENCE</scope>
    <source>
        <strain evidence="2">Am19</strain>
    </source>
</reference>
<keyword evidence="1" id="KW-0812">Transmembrane</keyword>
<keyword evidence="1" id="KW-0472">Membrane</keyword>
<dbReference type="RefSeq" id="WP_237263176.1">
    <property type="nucleotide sequence ID" value="NZ_AP024202.1"/>
</dbReference>
<accession>A0ABM7MC22</accession>